<name>A0A1Y5TQP5_9RHOB</name>
<protein>
    <submittedName>
        <fullName evidence="1">Uncharacterized protein</fullName>
    </submittedName>
</protein>
<gene>
    <name evidence="1" type="ORF">PAM7971_03727</name>
</gene>
<accession>A0A1Y5TQP5</accession>
<evidence type="ECO:0000313" key="1">
    <source>
        <dbReference type="EMBL" id="SLN69632.1"/>
    </source>
</evidence>
<reference evidence="1 2" key="1">
    <citation type="submission" date="2017-03" db="EMBL/GenBank/DDBJ databases">
        <authorList>
            <person name="Afonso C.L."/>
            <person name="Miller P.J."/>
            <person name="Scott M.A."/>
            <person name="Spackman E."/>
            <person name="Goraichik I."/>
            <person name="Dimitrov K.M."/>
            <person name="Suarez D.L."/>
            <person name="Swayne D.E."/>
        </authorList>
    </citation>
    <scope>NUCLEOTIDE SEQUENCE [LARGE SCALE GENOMIC DNA]</scope>
    <source>
        <strain evidence="1 2">CECT 7971</strain>
    </source>
</reference>
<keyword evidence="2" id="KW-1185">Reference proteome</keyword>
<dbReference type="EMBL" id="FWFW01000019">
    <property type="protein sequence ID" value="SLN69632.1"/>
    <property type="molecule type" value="Genomic_DNA"/>
</dbReference>
<sequence>MAGLFTLQTSRIRIAAHGMKVQYGPFASTYNVGGNVQMK</sequence>
<dbReference type="Proteomes" id="UP000193307">
    <property type="component" value="Unassembled WGS sequence"/>
</dbReference>
<dbReference type="STRING" id="658057.SAMN04488032_12035"/>
<proteinExistence type="predicted"/>
<dbReference type="AlphaFoldDB" id="A0A1Y5TQP5"/>
<evidence type="ECO:0000313" key="2">
    <source>
        <dbReference type="Proteomes" id="UP000193307"/>
    </source>
</evidence>
<organism evidence="1 2">
    <name type="scientific">Pacificibacter marinus</name>
    <dbReference type="NCBI Taxonomy" id="658057"/>
    <lineage>
        <taxon>Bacteria</taxon>
        <taxon>Pseudomonadati</taxon>
        <taxon>Pseudomonadota</taxon>
        <taxon>Alphaproteobacteria</taxon>
        <taxon>Rhodobacterales</taxon>
        <taxon>Roseobacteraceae</taxon>
        <taxon>Pacificibacter</taxon>
    </lineage>
</organism>